<organism evidence="1 2">
    <name type="scientific">Penicillium brevicompactum</name>
    <dbReference type="NCBI Taxonomy" id="5074"/>
    <lineage>
        <taxon>Eukaryota</taxon>
        <taxon>Fungi</taxon>
        <taxon>Dikarya</taxon>
        <taxon>Ascomycota</taxon>
        <taxon>Pezizomycotina</taxon>
        <taxon>Eurotiomycetes</taxon>
        <taxon>Eurotiomycetidae</taxon>
        <taxon>Eurotiales</taxon>
        <taxon>Aspergillaceae</taxon>
        <taxon>Penicillium</taxon>
    </lineage>
</organism>
<proteinExistence type="predicted"/>
<comment type="caution">
    <text evidence="1">The sequence shown here is derived from an EMBL/GenBank/DDBJ whole genome shotgun (WGS) entry which is preliminary data.</text>
</comment>
<gene>
    <name evidence="1" type="ORF">N7541_011874</name>
</gene>
<evidence type="ECO:0000313" key="1">
    <source>
        <dbReference type="EMBL" id="KAJ5342750.1"/>
    </source>
</evidence>
<evidence type="ECO:0000313" key="2">
    <source>
        <dbReference type="Proteomes" id="UP001148299"/>
    </source>
</evidence>
<dbReference type="Proteomes" id="UP001148299">
    <property type="component" value="Unassembled WGS sequence"/>
</dbReference>
<dbReference type="EMBL" id="JAPZBR010000008">
    <property type="protein sequence ID" value="KAJ5342750.1"/>
    <property type="molecule type" value="Genomic_DNA"/>
</dbReference>
<reference evidence="1" key="2">
    <citation type="journal article" date="2023" name="IMA Fungus">
        <title>Comparative genomic study of the Penicillium genus elucidates a diverse pangenome and 15 lateral gene transfer events.</title>
        <authorList>
            <person name="Petersen C."/>
            <person name="Sorensen T."/>
            <person name="Nielsen M.R."/>
            <person name="Sondergaard T.E."/>
            <person name="Sorensen J.L."/>
            <person name="Fitzpatrick D.A."/>
            <person name="Frisvad J.C."/>
            <person name="Nielsen K.L."/>
        </authorList>
    </citation>
    <scope>NUCLEOTIDE SEQUENCE</scope>
    <source>
        <strain evidence="1">IBT 35675</strain>
    </source>
</reference>
<name>A0A9W9QRP4_PENBR</name>
<accession>A0A9W9QRP4</accession>
<dbReference type="AlphaFoldDB" id="A0A9W9QRP4"/>
<keyword evidence="2" id="KW-1185">Reference proteome</keyword>
<sequence length="89" mass="10077">MKSGQTLECLLSDKRLWLVKLVMASEGEESRDTRRHGVGLFAKLKDYGAKTATMRHIQRTFQSDDEFYFIVKGHDIDQATKTGKALPSS</sequence>
<reference evidence="1" key="1">
    <citation type="submission" date="2022-12" db="EMBL/GenBank/DDBJ databases">
        <authorList>
            <person name="Petersen C."/>
        </authorList>
    </citation>
    <scope>NUCLEOTIDE SEQUENCE</scope>
    <source>
        <strain evidence="1">IBT 35675</strain>
    </source>
</reference>
<protein>
    <submittedName>
        <fullName evidence="1">Uncharacterized protein</fullName>
    </submittedName>
</protein>